<sequence>MNSMTRKIIFFSLLTLGLQVHVGAQEQGEQDEVNVDLLQDVSSEFKEKFFNALTEKAKENHNKAINILLECEELEPNAAIIQFELAKNYEAISAFAKAEQSLLRAIEIDGKREWVLDKLYDVYDKQQKFDEGLEILEELTQINPIYEELLPYQYYRTQQFQKCVDIIDKLDKRLGTDKRRTFLQSQAKKQLGIAEDLNEDITGALARIQNDDKDEQAYIELIYYYSKKKDQENTLKYAELLDKNVPDSDKAHLALYKIYLDAGRLRKGIRSMKKVFKSTQFDDETKVRVLNDFITTSTHDDELMDDVKDAIDVFSDYVENPEAFTALGAYYLEKKNDPSAALAFYEKGLEINDQDFDLIKKAALLSIDVKDYSKAHDILEKALSYFPAQPLFYLLDGVALNYLDKPDDAIERLESGMTYLLDEIQLERDIYQQLAISYDKKGNATQAVKMRSKAQELSKKL</sequence>
<dbReference type="SMART" id="SM00028">
    <property type="entry name" value="TPR"/>
    <property type="match status" value="6"/>
</dbReference>
<evidence type="ECO:0000256" key="1">
    <source>
        <dbReference type="ARBA" id="ARBA00022737"/>
    </source>
</evidence>
<dbReference type="EMBL" id="BBML01000001">
    <property type="protein sequence ID" value="GAK96029.1"/>
    <property type="molecule type" value="Genomic_DNA"/>
</dbReference>
<accession>A0A090PYW9</accession>
<dbReference type="PANTHER" id="PTHR45586:SF1">
    <property type="entry name" value="LIPOPOLYSACCHARIDE ASSEMBLY PROTEIN B"/>
    <property type="match status" value="1"/>
</dbReference>
<dbReference type="Pfam" id="PF13181">
    <property type="entry name" value="TPR_8"/>
    <property type="match status" value="1"/>
</dbReference>
<dbReference type="Proteomes" id="UP000029221">
    <property type="component" value="Unassembled WGS sequence"/>
</dbReference>
<dbReference type="SUPFAM" id="SSF81901">
    <property type="entry name" value="HCP-like"/>
    <property type="match status" value="1"/>
</dbReference>
<evidence type="ECO:0000313" key="3">
    <source>
        <dbReference type="EMBL" id="GAK96029.1"/>
    </source>
</evidence>
<dbReference type="STRING" id="319236.BST91_10765"/>
<dbReference type="InterPro" id="IPR019734">
    <property type="entry name" value="TPR_rpt"/>
</dbReference>
<evidence type="ECO:0000313" key="4">
    <source>
        <dbReference type="Proteomes" id="UP000029221"/>
    </source>
</evidence>
<evidence type="ECO:0000256" key="2">
    <source>
        <dbReference type="ARBA" id="ARBA00022803"/>
    </source>
</evidence>
<organism evidence="3 4">
    <name type="scientific">Nonlabens tegetincola</name>
    <dbReference type="NCBI Taxonomy" id="323273"/>
    <lineage>
        <taxon>Bacteria</taxon>
        <taxon>Pseudomonadati</taxon>
        <taxon>Bacteroidota</taxon>
        <taxon>Flavobacteriia</taxon>
        <taxon>Flavobacteriales</taxon>
        <taxon>Flavobacteriaceae</taxon>
        <taxon>Nonlabens</taxon>
    </lineage>
</organism>
<dbReference type="Gene3D" id="1.25.40.10">
    <property type="entry name" value="Tetratricopeptide repeat domain"/>
    <property type="match status" value="3"/>
</dbReference>
<reference evidence="3" key="1">
    <citation type="journal article" date="2014" name="Genome Announc.">
        <title>Draft Genome Sequences of Marine Flavobacterium Nonlabens Strains NR17, NR24, NR27, NR32, NR33, and Ara13.</title>
        <authorList>
            <person name="Nakanishi M."/>
            <person name="Meirelles P."/>
            <person name="Suzuki R."/>
            <person name="Takatani N."/>
            <person name="Mino S."/>
            <person name="Suda W."/>
            <person name="Oshima K."/>
            <person name="Hattori M."/>
            <person name="Ohkuma M."/>
            <person name="Hosokawa M."/>
            <person name="Miyashita K."/>
            <person name="Thompson F.L."/>
            <person name="Niwa A."/>
            <person name="Sawabe T."/>
            <person name="Sawabe T."/>
        </authorList>
    </citation>
    <scope>NUCLEOTIDE SEQUENCE [LARGE SCALE GENOMIC DNA]</scope>
    <source>
        <strain evidence="3">JCM 19294</strain>
    </source>
</reference>
<dbReference type="InterPro" id="IPR011990">
    <property type="entry name" value="TPR-like_helical_dom_sf"/>
</dbReference>
<gene>
    <name evidence="3" type="ORF">JCM19294_2811</name>
</gene>
<dbReference type="AlphaFoldDB" id="A0A090PYW9"/>
<keyword evidence="2" id="KW-0802">TPR repeat</keyword>
<proteinExistence type="predicted"/>
<keyword evidence="1" id="KW-0677">Repeat</keyword>
<dbReference type="InterPro" id="IPR051012">
    <property type="entry name" value="CellSynth/LPSAsmb/PSIAsmb"/>
</dbReference>
<name>A0A090PYW9_9FLAO</name>
<dbReference type="PANTHER" id="PTHR45586">
    <property type="entry name" value="TPR REPEAT-CONTAINING PROTEIN PA4667"/>
    <property type="match status" value="1"/>
</dbReference>
<comment type="caution">
    <text evidence="3">The sequence shown here is derived from an EMBL/GenBank/DDBJ whole genome shotgun (WGS) entry which is preliminary data.</text>
</comment>
<dbReference type="SUPFAM" id="SSF48452">
    <property type="entry name" value="TPR-like"/>
    <property type="match status" value="1"/>
</dbReference>
<keyword evidence="4" id="KW-1185">Reference proteome</keyword>
<protein>
    <submittedName>
        <fullName evidence="3">TPR domain protein</fullName>
    </submittedName>
</protein>
<dbReference type="eggNOG" id="COG0457">
    <property type="taxonomic scope" value="Bacteria"/>
</dbReference>